<evidence type="ECO:0000256" key="1">
    <source>
        <dbReference type="ARBA" id="ARBA00012417"/>
    </source>
</evidence>
<gene>
    <name evidence="10" type="primary">holA</name>
    <name evidence="10" type="ORF">AQPW35_48690</name>
</gene>
<keyword evidence="6" id="KW-0239">DNA-directed DNA polymerase</keyword>
<dbReference type="InterPro" id="IPR027417">
    <property type="entry name" value="P-loop_NTPase"/>
</dbReference>
<dbReference type="Proteomes" id="UP000301751">
    <property type="component" value="Unassembled WGS sequence"/>
</dbReference>
<dbReference type="Gene3D" id="1.10.8.60">
    <property type="match status" value="1"/>
</dbReference>
<dbReference type="Gene3D" id="3.40.50.300">
    <property type="entry name" value="P-loop containing nucleotide triphosphate hydrolases"/>
    <property type="match status" value="1"/>
</dbReference>
<evidence type="ECO:0000256" key="4">
    <source>
        <dbReference type="ARBA" id="ARBA00022695"/>
    </source>
</evidence>
<keyword evidence="5" id="KW-0235">DNA replication</keyword>
<keyword evidence="4" id="KW-0548">Nucleotidyltransferase</keyword>
<comment type="catalytic activity">
    <reaction evidence="8">
        <text>DNA(n) + a 2'-deoxyribonucleoside 5'-triphosphate = DNA(n+1) + diphosphate</text>
        <dbReference type="Rhea" id="RHEA:22508"/>
        <dbReference type="Rhea" id="RHEA-COMP:17339"/>
        <dbReference type="Rhea" id="RHEA-COMP:17340"/>
        <dbReference type="ChEBI" id="CHEBI:33019"/>
        <dbReference type="ChEBI" id="CHEBI:61560"/>
        <dbReference type="ChEBI" id="CHEBI:173112"/>
        <dbReference type="EC" id="2.7.7.7"/>
    </reaction>
</comment>
<dbReference type="GO" id="GO:0006261">
    <property type="term" value="P:DNA-templated DNA replication"/>
    <property type="evidence" value="ECO:0007669"/>
    <property type="project" value="TreeGrafter"/>
</dbReference>
<keyword evidence="11" id="KW-1185">Reference proteome</keyword>
<dbReference type="EC" id="2.7.7.7" evidence="1"/>
<name>A0A480B3Y2_9BURK</name>
<evidence type="ECO:0000256" key="7">
    <source>
        <dbReference type="ARBA" id="ARBA00034754"/>
    </source>
</evidence>
<dbReference type="InterPro" id="IPR005790">
    <property type="entry name" value="DNA_polIII_delta"/>
</dbReference>
<evidence type="ECO:0000256" key="3">
    <source>
        <dbReference type="ARBA" id="ARBA00022679"/>
    </source>
</evidence>
<dbReference type="PANTHER" id="PTHR34388">
    <property type="entry name" value="DNA POLYMERASE III SUBUNIT DELTA"/>
    <property type="match status" value="1"/>
</dbReference>
<dbReference type="SUPFAM" id="SSF52540">
    <property type="entry name" value="P-loop containing nucleoside triphosphate hydrolases"/>
    <property type="match status" value="1"/>
</dbReference>
<dbReference type="GO" id="GO:0009360">
    <property type="term" value="C:DNA polymerase III complex"/>
    <property type="evidence" value="ECO:0007669"/>
    <property type="project" value="InterPro"/>
</dbReference>
<feature type="domain" description="DNA polymerase III delta N-terminal" evidence="9">
    <location>
        <begin position="20"/>
        <end position="133"/>
    </location>
</feature>
<evidence type="ECO:0000256" key="8">
    <source>
        <dbReference type="ARBA" id="ARBA00049244"/>
    </source>
</evidence>
<dbReference type="SUPFAM" id="SSF48019">
    <property type="entry name" value="post-AAA+ oligomerization domain-like"/>
    <property type="match status" value="1"/>
</dbReference>
<dbReference type="Pfam" id="PF06144">
    <property type="entry name" value="DNA_pol3_delta"/>
    <property type="match status" value="1"/>
</dbReference>
<evidence type="ECO:0000256" key="6">
    <source>
        <dbReference type="ARBA" id="ARBA00022932"/>
    </source>
</evidence>
<dbReference type="GO" id="GO:0003887">
    <property type="term" value="F:DNA-directed DNA polymerase activity"/>
    <property type="evidence" value="ECO:0007669"/>
    <property type="project" value="UniProtKB-KW"/>
</dbReference>
<proteinExistence type="inferred from homology"/>
<evidence type="ECO:0000259" key="9">
    <source>
        <dbReference type="Pfam" id="PF06144"/>
    </source>
</evidence>
<dbReference type="PANTHER" id="PTHR34388:SF1">
    <property type="entry name" value="DNA POLYMERASE III SUBUNIT DELTA"/>
    <property type="match status" value="1"/>
</dbReference>
<dbReference type="RefSeq" id="WP_137735494.1">
    <property type="nucleotide sequence ID" value="NZ_BJCL01000020.1"/>
</dbReference>
<accession>A0A480B3Y2</accession>
<organism evidence="10 11">
    <name type="scientific">Pseudaquabacterium pictum</name>
    <dbReference type="NCBI Taxonomy" id="2315236"/>
    <lineage>
        <taxon>Bacteria</taxon>
        <taxon>Pseudomonadati</taxon>
        <taxon>Pseudomonadota</taxon>
        <taxon>Betaproteobacteria</taxon>
        <taxon>Burkholderiales</taxon>
        <taxon>Sphaerotilaceae</taxon>
        <taxon>Pseudaquabacterium</taxon>
    </lineage>
</organism>
<evidence type="ECO:0000256" key="5">
    <source>
        <dbReference type="ARBA" id="ARBA00022705"/>
    </source>
</evidence>
<comment type="similarity">
    <text evidence="7">Belongs to the DNA polymerase HolA subunit family.</text>
</comment>
<sequence>MQVRAEQLPQHLARGLQPVYTIHGDEPLLAQEAGDAIRTAARAAGFVERKVFTVSGQHFDWSGLLGAAQAMSLFAERQLIEIRIPSGKPGKDGSEALQRYCGHLSDDVLTIVHLPKLDRQQQQGAWFGALSQAGPTIEVLPVDRRQLPTWIAQRLAAQGQRVAEGDAGQQTLAFFADRVEGNLLAAHQELQKLALLYPAGTLAFEQVEAAVLNVARYDVSKLCDAVLAGQTARVLRMLDGLRAEGEAAVLVHWHVADTIAGLKRVKDALAQGKPLPVAFQEGRVWGVKQRLYERVLPLLAEHQLAHLVEAASICDGVVKGLKHPLWPLDAWDALRHLVLLLVQAVASPPAPRGKAPLLRAGPRLALEA</sequence>
<dbReference type="AlphaFoldDB" id="A0A480B3Y2"/>
<dbReference type="NCBIfam" id="TIGR01128">
    <property type="entry name" value="holA"/>
    <property type="match status" value="1"/>
</dbReference>
<reference evidence="11" key="1">
    <citation type="submission" date="2019-03" db="EMBL/GenBank/DDBJ databases">
        <title>Aquabacterium pictum sp.nov., the first bacteriochlorophyll a-containing freshwater bacterium in the genus Aquabacterium of the class Betaproteobacteria.</title>
        <authorList>
            <person name="Hirose S."/>
            <person name="Tank M."/>
            <person name="Hara E."/>
            <person name="Tamaki H."/>
            <person name="Takaichi S."/>
            <person name="Haruta S."/>
            <person name="Hanada S."/>
        </authorList>
    </citation>
    <scope>NUCLEOTIDE SEQUENCE [LARGE SCALE GENOMIC DNA]</scope>
    <source>
        <strain evidence="11">W35</strain>
    </source>
</reference>
<evidence type="ECO:0000313" key="11">
    <source>
        <dbReference type="Proteomes" id="UP000301751"/>
    </source>
</evidence>
<keyword evidence="3" id="KW-0808">Transferase</keyword>
<dbReference type="InterPro" id="IPR010372">
    <property type="entry name" value="DNA_pol3_delta_N"/>
</dbReference>
<dbReference type="CDD" id="cd18138">
    <property type="entry name" value="HLD_clamp_pol_III_delta"/>
    <property type="match status" value="1"/>
</dbReference>
<protein>
    <recommendedName>
        <fullName evidence="2">DNA polymerase III subunit delta</fullName>
        <ecNumber evidence="1">2.7.7.7</ecNumber>
    </recommendedName>
</protein>
<evidence type="ECO:0000313" key="10">
    <source>
        <dbReference type="EMBL" id="GCL65788.1"/>
    </source>
</evidence>
<dbReference type="Gene3D" id="1.20.272.10">
    <property type="match status" value="1"/>
</dbReference>
<evidence type="ECO:0000256" key="2">
    <source>
        <dbReference type="ARBA" id="ARBA00017703"/>
    </source>
</evidence>
<comment type="caution">
    <text evidence="10">The sequence shown here is derived from an EMBL/GenBank/DDBJ whole genome shotgun (WGS) entry which is preliminary data.</text>
</comment>
<dbReference type="GO" id="GO:0003677">
    <property type="term" value="F:DNA binding"/>
    <property type="evidence" value="ECO:0007669"/>
    <property type="project" value="InterPro"/>
</dbReference>
<dbReference type="InterPro" id="IPR008921">
    <property type="entry name" value="DNA_pol3_clamp-load_cplx_C"/>
</dbReference>
<dbReference type="EMBL" id="BJCL01000020">
    <property type="protein sequence ID" value="GCL65788.1"/>
    <property type="molecule type" value="Genomic_DNA"/>
</dbReference>
<dbReference type="OrthoDB" id="9770982at2"/>